<dbReference type="AlphaFoldDB" id="A0A182WC26"/>
<dbReference type="Proteomes" id="UP000075920">
    <property type="component" value="Unassembled WGS sequence"/>
</dbReference>
<proteinExistence type="predicted"/>
<name>A0A182WC26_9DIPT</name>
<evidence type="ECO:0000313" key="1">
    <source>
        <dbReference type="EnsemblMetazoa" id="AMIN007905-PA"/>
    </source>
</evidence>
<sequence>MCCRKIGRDRDDDASELGHWPATAYCEKEDGYINILSTKFNPPCSPADPGGFQRYRTKAQVARRESVENQ</sequence>
<accession>A0A182WC26</accession>
<dbReference type="VEuPathDB" id="VectorBase:AMIN007905"/>
<organism evidence="1 2">
    <name type="scientific">Anopheles minimus</name>
    <dbReference type="NCBI Taxonomy" id="112268"/>
    <lineage>
        <taxon>Eukaryota</taxon>
        <taxon>Metazoa</taxon>
        <taxon>Ecdysozoa</taxon>
        <taxon>Arthropoda</taxon>
        <taxon>Hexapoda</taxon>
        <taxon>Insecta</taxon>
        <taxon>Pterygota</taxon>
        <taxon>Neoptera</taxon>
        <taxon>Endopterygota</taxon>
        <taxon>Diptera</taxon>
        <taxon>Nematocera</taxon>
        <taxon>Culicoidea</taxon>
        <taxon>Culicidae</taxon>
        <taxon>Anophelinae</taxon>
        <taxon>Anopheles</taxon>
    </lineage>
</organism>
<reference evidence="2" key="1">
    <citation type="submission" date="2013-03" db="EMBL/GenBank/DDBJ databases">
        <title>The Genome Sequence of Anopheles minimus MINIMUS1.</title>
        <authorList>
            <consortium name="The Broad Institute Genomics Platform"/>
            <person name="Neafsey D.E."/>
            <person name="Walton C."/>
            <person name="Walker B."/>
            <person name="Young S.K."/>
            <person name="Zeng Q."/>
            <person name="Gargeya S."/>
            <person name="Fitzgerald M."/>
            <person name="Haas B."/>
            <person name="Abouelleil A."/>
            <person name="Allen A.W."/>
            <person name="Alvarado L."/>
            <person name="Arachchi H.M."/>
            <person name="Berlin A.M."/>
            <person name="Chapman S.B."/>
            <person name="Gainer-Dewar J."/>
            <person name="Goldberg J."/>
            <person name="Griggs A."/>
            <person name="Gujja S."/>
            <person name="Hansen M."/>
            <person name="Howarth C."/>
            <person name="Imamovic A."/>
            <person name="Ireland A."/>
            <person name="Larimer J."/>
            <person name="McCowan C."/>
            <person name="Murphy C."/>
            <person name="Pearson M."/>
            <person name="Poon T.W."/>
            <person name="Priest M."/>
            <person name="Roberts A."/>
            <person name="Saif S."/>
            <person name="Shea T."/>
            <person name="Sisk P."/>
            <person name="Sykes S."/>
            <person name="Wortman J."/>
            <person name="Nusbaum C."/>
            <person name="Birren B."/>
        </authorList>
    </citation>
    <scope>NUCLEOTIDE SEQUENCE [LARGE SCALE GENOMIC DNA]</scope>
    <source>
        <strain evidence="2">MINIMUS1</strain>
    </source>
</reference>
<protein>
    <submittedName>
        <fullName evidence="1">Uncharacterized protein</fullName>
    </submittedName>
</protein>
<reference evidence="1" key="2">
    <citation type="submission" date="2020-05" db="UniProtKB">
        <authorList>
            <consortium name="EnsemblMetazoa"/>
        </authorList>
    </citation>
    <scope>IDENTIFICATION</scope>
    <source>
        <strain evidence="1">MINIMUS1</strain>
    </source>
</reference>
<evidence type="ECO:0000313" key="2">
    <source>
        <dbReference type="Proteomes" id="UP000075920"/>
    </source>
</evidence>
<keyword evidence="2" id="KW-1185">Reference proteome</keyword>
<dbReference type="EnsemblMetazoa" id="AMIN007905-RA">
    <property type="protein sequence ID" value="AMIN007905-PA"/>
    <property type="gene ID" value="AMIN007905"/>
</dbReference>